<dbReference type="InterPro" id="IPR005467">
    <property type="entry name" value="His_kinase_dom"/>
</dbReference>
<dbReference type="Pfam" id="PF02518">
    <property type="entry name" value="HATPase_c"/>
    <property type="match status" value="1"/>
</dbReference>
<dbReference type="GO" id="GO:0004673">
    <property type="term" value="F:protein histidine kinase activity"/>
    <property type="evidence" value="ECO:0007669"/>
    <property type="project" value="UniProtKB-EC"/>
</dbReference>
<dbReference type="STRING" id="476157.GCA_001663155_01583"/>
<dbReference type="PRINTS" id="PR00344">
    <property type="entry name" value="BCTRLSENSOR"/>
</dbReference>
<evidence type="ECO:0000256" key="3">
    <source>
        <dbReference type="ARBA" id="ARBA00022679"/>
    </source>
</evidence>
<accession>A0A562UWU7</accession>
<evidence type="ECO:0000256" key="5">
    <source>
        <dbReference type="ARBA" id="ARBA00023012"/>
    </source>
</evidence>
<dbReference type="PANTHER" id="PTHR43711">
    <property type="entry name" value="TWO-COMPONENT HISTIDINE KINASE"/>
    <property type="match status" value="1"/>
</dbReference>
<dbReference type="InterPro" id="IPR050736">
    <property type="entry name" value="Sensor_HK_Regulatory"/>
</dbReference>
<evidence type="ECO:0000256" key="4">
    <source>
        <dbReference type="ARBA" id="ARBA00022777"/>
    </source>
</evidence>
<dbReference type="GO" id="GO:0000160">
    <property type="term" value="P:phosphorelay signal transduction system"/>
    <property type="evidence" value="ECO:0007669"/>
    <property type="project" value="UniProtKB-KW"/>
</dbReference>
<dbReference type="PROSITE" id="PS50109">
    <property type="entry name" value="HIS_KIN"/>
    <property type="match status" value="1"/>
</dbReference>
<proteinExistence type="predicted"/>
<keyword evidence="5" id="KW-0902">Two-component regulatory system</keyword>
<dbReference type="AlphaFoldDB" id="A0A562UWU7"/>
<evidence type="ECO:0000256" key="2">
    <source>
        <dbReference type="ARBA" id="ARBA00012438"/>
    </source>
</evidence>
<reference evidence="7 8" key="1">
    <citation type="submission" date="2019-07" db="EMBL/GenBank/DDBJ databases">
        <title>Genomic Encyclopedia of Archaeal and Bacterial Type Strains, Phase II (KMG-II): from individual species to whole genera.</title>
        <authorList>
            <person name="Goeker M."/>
        </authorList>
    </citation>
    <scope>NUCLEOTIDE SEQUENCE [LARGE SCALE GENOMIC DNA]</scope>
    <source>
        <strain evidence="7 8">ATCC BAA-2084</strain>
    </source>
</reference>
<keyword evidence="8" id="KW-1185">Reference proteome</keyword>
<dbReference type="Gene3D" id="3.30.565.10">
    <property type="entry name" value="Histidine kinase-like ATPase, C-terminal domain"/>
    <property type="match status" value="1"/>
</dbReference>
<gene>
    <name evidence="7" type="ORF">JN10_1773</name>
</gene>
<dbReference type="EMBL" id="VLLK01000001">
    <property type="protein sequence ID" value="TWJ10114.1"/>
    <property type="molecule type" value="Genomic_DNA"/>
</dbReference>
<sequence length="460" mass="49385">METPETLLAARGMTDHEDRLLSADQPLAELQQRCGGEVPGKLAVPELLELVQQARAMGLRLAREFSASDGDGRVTGYVRIRPDENSGNGGCEILIENWRRERAGSEDDREQAIRQDAIDRATAEFTARLDGKQRLLAGEGHAADLAELISQTRKDSGKIWTDYVELVGVSHRQPLHWRLLDGAKCKITGSQRDWFARLIPVGNDPITPRAFELLLVAEQPLLESDEPNKSDAGPKLVTDALAPALRKPVARIVANADKIRGRLAGPLRQEYAEYAGDIASAARHLASLLDDLHELETIESPEFSVSSQQVDLAEIARQTSKMLNAKAQAKSITLAAEVGESGPFVRGDPVRVLQILLNLAGNAINYSPEGSLVSLGTGDDGSISVGDEGPGLSADQQSRIFAKFERLGRSGDGGSGLGLYISRKLAEAMGGALSISSAPGEGATFTLHLPEIEGAKSAQR</sequence>
<name>A0A562UWU7_9SPHN</name>
<dbReference type="RefSeq" id="WP_067599537.1">
    <property type="nucleotide sequence ID" value="NZ_CP015963.1"/>
</dbReference>
<dbReference type="Proteomes" id="UP000320547">
    <property type="component" value="Unassembled WGS sequence"/>
</dbReference>
<keyword evidence="3" id="KW-0808">Transferase</keyword>
<dbReference type="SUPFAM" id="SSF55874">
    <property type="entry name" value="ATPase domain of HSP90 chaperone/DNA topoisomerase II/histidine kinase"/>
    <property type="match status" value="1"/>
</dbReference>
<dbReference type="InterPro" id="IPR003594">
    <property type="entry name" value="HATPase_dom"/>
</dbReference>
<keyword evidence="4 7" id="KW-0418">Kinase</keyword>
<comment type="catalytic activity">
    <reaction evidence="1">
        <text>ATP + protein L-histidine = ADP + protein N-phospho-L-histidine.</text>
        <dbReference type="EC" id="2.7.13.3"/>
    </reaction>
</comment>
<comment type="caution">
    <text evidence="7">The sequence shown here is derived from an EMBL/GenBank/DDBJ whole genome shotgun (WGS) entry which is preliminary data.</text>
</comment>
<dbReference type="SMART" id="SM00387">
    <property type="entry name" value="HATPase_c"/>
    <property type="match status" value="1"/>
</dbReference>
<dbReference type="EC" id="2.7.13.3" evidence="2"/>
<feature type="domain" description="Histidine kinase" evidence="6">
    <location>
        <begin position="240"/>
        <end position="453"/>
    </location>
</feature>
<dbReference type="InterPro" id="IPR036890">
    <property type="entry name" value="HATPase_C_sf"/>
</dbReference>
<dbReference type="InterPro" id="IPR004358">
    <property type="entry name" value="Sig_transdc_His_kin-like_C"/>
</dbReference>
<evidence type="ECO:0000259" key="6">
    <source>
        <dbReference type="PROSITE" id="PS50109"/>
    </source>
</evidence>
<dbReference type="PANTHER" id="PTHR43711:SF26">
    <property type="entry name" value="SENSOR HISTIDINE KINASE RCSC"/>
    <property type="match status" value="1"/>
</dbReference>
<evidence type="ECO:0000313" key="7">
    <source>
        <dbReference type="EMBL" id="TWJ10114.1"/>
    </source>
</evidence>
<evidence type="ECO:0000313" key="8">
    <source>
        <dbReference type="Proteomes" id="UP000320547"/>
    </source>
</evidence>
<protein>
    <recommendedName>
        <fullName evidence="2">histidine kinase</fullName>
        <ecNumber evidence="2">2.7.13.3</ecNumber>
    </recommendedName>
</protein>
<organism evidence="7 8">
    <name type="scientific">Altererythrobacter ishigakiensis</name>
    <dbReference type="NCBI Taxonomy" id="476157"/>
    <lineage>
        <taxon>Bacteria</taxon>
        <taxon>Pseudomonadati</taxon>
        <taxon>Pseudomonadota</taxon>
        <taxon>Alphaproteobacteria</taxon>
        <taxon>Sphingomonadales</taxon>
        <taxon>Erythrobacteraceae</taxon>
        <taxon>Altererythrobacter</taxon>
    </lineage>
</organism>
<evidence type="ECO:0000256" key="1">
    <source>
        <dbReference type="ARBA" id="ARBA00000085"/>
    </source>
</evidence>
<dbReference type="OrthoDB" id="7933832at2"/>